<organism evidence="2 3">
    <name type="scientific">Cryptosporidium muris (strain RN66)</name>
    <dbReference type="NCBI Taxonomy" id="441375"/>
    <lineage>
        <taxon>Eukaryota</taxon>
        <taxon>Sar</taxon>
        <taxon>Alveolata</taxon>
        <taxon>Apicomplexa</taxon>
        <taxon>Conoidasida</taxon>
        <taxon>Coccidia</taxon>
        <taxon>Eucoccidiorida</taxon>
        <taxon>Eimeriorina</taxon>
        <taxon>Cryptosporidiidae</taxon>
        <taxon>Cryptosporidium</taxon>
    </lineage>
</organism>
<evidence type="ECO:0000256" key="1">
    <source>
        <dbReference type="SAM" id="MobiDB-lite"/>
    </source>
</evidence>
<dbReference type="OrthoDB" id="344085at2759"/>
<feature type="compositionally biased region" description="Polar residues" evidence="1">
    <location>
        <begin position="546"/>
        <end position="558"/>
    </location>
</feature>
<reference evidence="2" key="1">
    <citation type="submission" date="2008-06" db="EMBL/GenBank/DDBJ databases">
        <authorList>
            <person name="Lorenzi H."/>
            <person name="Inman J."/>
            <person name="Miller J."/>
            <person name="Schobel S."/>
            <person name="Amedeo P."/>
            <person name="Caler E.V."/>
            <person name="da Silva J."/>
        </authorList>
    </citation>
    <scope>NUCLEOTIDE SEQUENCE [LARGE SCALE GENOMIC DNA]</scope>
    <source>
        <strain evidence="2">RN66</strain>
    </source>
</reference>
<dbReference type="Proteomes" id="UP000001460">
    <property type="component" value="Unassembled WGS sequence"/>
</dbReference>
<dbReference type="AlphaFoldDB" id="B6AA39"/>
<dbReference type="EMBL" id="DS989726">
    <property type="protein sequence ID" value="EEA05080.1"/>
    <property type="molecule type" value="Genomic_DNA"/>
</dbReference>
<evidence type="ECO:0000313" key="2">
    <source>
        <dbReference type="EMBL" id="EEA05080.1"/>
    </source>
</evidence>
<evidence type="ECO:0000313" key="3">
    <source>
        <dbReference type="Proteomes" id="UP000001460"/>
    </source>
</evidence>
<dbReference type="GeneID" id="6994564"/>
<keyword evidence="3" id="KW-1185">Reference proteome</keyword>
<accession>B6AA39</accession>
<feature type="region of interest" description="Disordered" evidence="1">
    <location>
        <begin position="546"/>
        <end position="566"/>
    </location>
</feature>
<gene>
    <name evidence="2" type="ORF">CMU_041510</name>
</gene>
<dbReference type="VEuPathDB" id="CryptoDB:CMU_041510"/>
<dbReference type="RefSeq" id="XP_002139429.1">
    <property type="nucleotide sequence ID" value="XM_002139393.1"/>
</dbReference>
<sequence>MKAGGSNADDNIGNRHIHKSQNLAIIYKMADSESYDHEQSLLVPRTRNGHQQYQNHSSSISQLQDRFDGANNNTLQMGIIPSSKIFNDHNTSNNSICNACNSSSGSGTAVSYCTCNSGTDGSLYMYESGPASTDQQCVSLPLIPLHSNNVKHSGSKINDENCNNGQLLFNQSHTMSVGNIMQSSSLLVSGYMNGTPAQSNSRKILARVRELWLSHIMDGLPRKIAAFILQRHGNQIPYDRQFWSYAYKTGRLHPAEEQVQRQLNEGIQCLNRFIQQLLKACTIMRQNMTRQQQNIGKTYNIHRVSSKGYSKDDIFSHIENSHNSHRDNNRLSEINRDGCSETGDEVENNLHEDDEDGPVADIPLDLTDEYLAKWLDGKNAVIIRKLVNGDRDVQAIDLPSCLNSENLDRALRFGGLLVRIPPYNQKSYEYFNLLSPGRGDTRHTQLVIPDGERDIDVKKSRTSLALPDFLIEDIPLPKVCVFQIEAKLELLLLYRGCSSKRPHTKRPRNSFSHLYHPTPIPPHLSHHNTNAMDTQLQAPIAQFLQQSQNDTSTPKSLVSTPSTMSSIPSPNYCSNSAIQPAQIANPRCNVSFYYSSRSEAVRLDTDSPQSGRRRHNIHNSNNAGILLNTLVHPNINQCSEEIIHPLPSTCYGPIVNTRNNGGTSTNSEISSGRCSDPYHIQSWGKGDPEMEFLNNFTQQSYSQCQPTEVANKTNQNLSNTQHPSLSWTGNES</sequence>
<proteinExistence type="predicted"/>
<protein>
    <submittedName>
        <fullName evidence="2">Uncharacterized protein</fullName>
    </submittedName>
</protein>
<name>B6AA39_CRYMR</name>